<feature type="compositionally biased region" description="Basic and acidic residues" evidence="3">
    <location>
        <begin position="15"/>
        <end position="25"/>
    </location>
</feature>
<proteinExistence type="predicted"/>
<organism evidence="4 5">
    <name type="scientific">Dietzia natronolimnaea</name>
    <dbReference type="NCBI Taxonomy" id="161920"/>
    <lineage>
        <taxon>Bacteria</taxon>
        <taxon>Bacillati</taxon>
        <taxon>Actinomycetota</taxon>
        <taxon>Actinomycetes</taxon>
        <taxon>Mycobacteriales</taxon>
        <taxon>Dietziaceae</taxon>
        <taxon>Dietzia</taxon>
    </lineage>
</organism>
<name>A0A2A2WPM6_9ACTN</name>
<dbReference type="InterPro" id="IPR041916">
    <property type="entry name" value="Anti_sigma_zinc_sf"/>
</dbReference>
<dbReference type="AlphaFoldDB" id="A0A2A2WPM6"/>
<feature type="compositionally biased region" description="Low complexity" evidence="3">
    <location>
        <begin position="109"/>
        <end position="128"/>
    </location>
</feature>
<comment type="caution">
    <text evidence="4">The sequence shown here is derived from an EMBL/GenBank/DDBJ whole genome shotgun (WGS) entry which is preliminary data.</text>
</comment>
<dbReference type="Gene3D" id="1.10.10.1320">
    <property type="entry name" value="Anti-sigma factor, zinc-finger domain"/>
    <property type="match status" value="1"/>
</dbReference>
<dbReference type="Proteomes" id="UP000218810">
    <property type="component" value="Unassembled WGS sequence"/>
</dbReference>
<dbReference type="OrthoDB" id="4775043at2"/>
<evidence type="ECO:0000313" key="4">
    <source>
        <dbReference type="EMBL" id="PAY23140.1"/>
    </source>
</evidence>
<sequence>MDRHQAGRGSTPEYRLSRDSVREVAESTPPPRGGHHFLSTDHLSTEAAAAYVDGCLPAAGKVRADAHLALCAQCRREVTDQQDARRALRGSGPIHMPGDLRERLRRLGEGAAEAVPPVPEPSSGSRWSRLLRRLRPSGR</sequence>
<keyword evidence="5" id="KW-1185">Reference proteome</keyword>
<evidence type="ECO:0000313" key="5">
    <source>
        <dbReference type="Proteomes" id="UP000218810"/>
    </source>
</evidence>
<protein>
    <submittedName>
        <fullName evidence="4">Uncharacterized protein</fullName>
    </submittedName>
</protein>
<feature type="region of interest" description="Disordered" evidence="3">
    <location>
        <begin position="107"/>
        <end position="139"/>
    </location>
</feature>
<keyword evidence="2" id="KW-0804">Transcription</keyword>
<feature type="region of interest" description="Disordered" evidence="3">
    <location>
        <begin position="1"/>
        <end position="39"/>
    </location>
</feature>
<evidence type="ECO:0000256" key="3">
    <source>
        <dbReference type="SAM" id="MobiDB-lite"/>
    </source>
</evidence>
<evidence type="ECO:0000256" key="1">
    <source>
        <dbReference type="ARBA" id="ARBA00023015"/>
    </source>
</evidence>
<feature type="compositionally biased region" description="Basic residues" evidence="3">
    <location>
        <begin position="129"/>
        <end position="139"/>
    </location>
</feature>
<gene>
    <name evidence="4" type="ORF">CEY15_10120</name>
</gene>
<reference evidence="5" key="1">
    <citation type="submission" date="2017-09" db="EMBL/GenBank/DDBJ databases">
        <authorList>
            <person name="Zhang Y."/>
            <person name="Huang X."/>
            <person name="Liu J."/>
            <person name="Lu L."/>
            <person name="Peng K."/>
        </authorList>
    </citation>
    <scope>NUCLEOTIDE SEQUENCE [LARGE SCALE GENOMIC DNA]</scope>
    <source>
        <strain evidence="5">S-XJ-1</strain>
    </source>
</reference>
<dbReference type="RefSeq" id="WP_095718334.1">
    <property type="nucleotide sequence ID" value="NZ_NTGA01000017.1"/>
</dbReference>
<dbReference type="EMBL" id="NTGA01000017">
    <property type="protein sequence ID" value="PAY23140.1"/>
    <property type="molecule type" value="Genomic_DNA"/>
</dbReference>
<accession>A0A2A2WPM6</accession>
<keyword evidence="1" id="KW-0805">Transcription regulation</keyword>
<evidence type="ECO:0000256" key="2">
    <source>
        <dbReference type="ARBA" id="ARBA00023163"/>
    </source>
</evidence>